<name>A0A1M7T196_9BRAD</name>
<dbReference type="AlphaFoldDB" id="A0A1M7T196"/>
<dbReference type="Proteomes" id="UP000184096">
    <property type="component" value="Chromosome I"/>
</dbReference>
<feature type="chain" id="PRO_5013065511" evidence="1">
    <location>
        <begin position="26"/>
        <end position="108"/>
    </location>
</feature>
<evidence type="ECO:0000313" key="2">
    <source>
        <dbReference type="EMBL" id="SHN64506.1"/>
    </source>
</evidence>
<proteinExistence type="predicted"/>
<keyword evidence="1" id="KW-0732">Signal</keyword>
<feature type="signal peptide" evidence="1">
    <location>
        <begin position="1"/>
        <end position="25"/>
    </location>
</feature>
<evidence type="ECO:0000313" key="3">
    <source>
        <dbReference type="Proteomes" id="UP000184096"/>
    </source>
</evidence>
<reference evidence="3" key="1">
    <citation type="submission" date="2016-11" db="EMBL/GenBank/DDBJ databases">
        <authorList>
            <person name="Varghese N."/>
            <person name="Submissions S."/>
        </authorList>
    </citation>
    <scope>NUCLEOTIDE SEQUENCE [LARGE SCALE GENOMIC DNA]</scope>
    <source>
        <strain evidence="3">GAS401</strain>
    </source>
</reference>
<protein>
    <submittedName>
        <fullName evidence="2">Uncharacterized protein</fullName>
    </submittedName>
</protein>
<accession>A0A1M7T196</accession>
<gene>
    <name evidence="2" type="ORF">SAMN05444170_0587</name>
</gene>
<keyword evidence="3" id="KW-1185">Reference proteome</keyword>
<sequence length="108" mass="11263">MIRLTLPGMAAVLSLMLAVPASAQATVPDRQECQLSIDAHGGTAPPAPTADALPPGCETATLPWSAPVGHRQPQATDVTSSKTSPIDQAMMEEKMKVDRLIKGVCRGC</sequence>
<organism evidence="2 3">
    <name type="scientific">Bradyrhizobium erythrophlei</name>
    <dbReference type="NCBI Taxonomy" id="1437360"/>
    <lineage>
        <taxon>Bacteria</taxon>
        <taxon>Pseudomonadati</taxon>
        <taxon>Pseudomonadota</taxon>
        <taxon>Alphaproteobacteria</taxon>
        <taxon>Hyphomicrobiales</taxon>
        <taxon>Nitrobacteraceae</taxon>
        <taxon>Bradyrhizobium</taxon>
    </lineage>
</organism>
<dbReference type="EMBL" id="LT670849">
    <property type="protein sequence ID" value="SHN64506.1"/>
    <property type="molecule type" value="Genomic_DNA"/>
</dbReference>
<evidence type="ECO:0000256" key="1">
    <source>
        <dbReference type="SAM" id="SignalP"/>
    </source>
</evidence>